<dbReference type="EMBL" id="CAAALY010004921">
    <property type="protein sequence ID" value="VEL08865.1"/>
    <property type="molecule type" value="Genomic_DNA"/>
</dbReference>
<comment type="caution">
    <text evidence="1">The sequence shown here is derived from an EMBL/GenBank/DDBJ whole genome shotgun (WGS) entry which is preliminary data.</text>
</comment>
<organism evidence="1 2">
    <name type="scientific">Protopolystoma xenopodis</name>
    <dbReference type="NCBI Taxonomy" id="117903"/>
    <lineage>
        <taxon>Eukaryota</taxon>
        <taxon>Metazoa</taxon>
        <taxon>Spiralia</taxon>
        <taxon>Lophotrochozoa</taxon>
        <taxon>Platyhelminthes</taxon>
        <taxon>Monogenea</taxon>
        <taxon>Polyopisthocotylea</taxon>
        <taxon>Polystomatidea</taxon>
        <taxon>Polystomatidae</taxon>
        <taxon>Protopolystoma</taxon>
    </lineage>
</organism>
<evidence type="ECO:0000313" key="2">
    <source>
        <dbReference type="Proteomes" id="UP000784294"/>
    </source>
</evidence>
<protein>
    <submittedName>
        <fullName evidence="1">Uncharacterized protein</fullName>
    </submittedName>
</protein>
<proteinExistence type="predicted"/>
<keyword evidence="2" id="KW-1185">Reference proteome</keyword>
<reference evidence="1" key="1">
    <citation type="submission" date="2018-11" db="EMBL/GenBank/DDBJ databases">
        <authorList>
            <consortium name="Pathogen Informatics"/>
        </authorList>
    </citation>
    <scope>NUCLEOTIDE SEQUENCE</scope>
</reference>
<dbReference type="Proteomes" id="UP000784294">
    <property type="component" value="Unassembled WGS sequence"/>
</dbReference>
<dbReference type="AlphaFoldDB" id="A0A448WD54"/>
<name>A0A448WD54_9PLAT</name>
<sequence>MSDSGNVQPPVPLCSRDSDSYRVVTPTDGKKQLCLQLADMVAATPEAELQSHAIDTEAFVDLFLRYIQKDHLSMEWNEIGRPNSELVSYLHSVVLWFC</sequence>
<evidence type="ECO:0000313" key="1">
    <source>
        <dbReference type="EMBL" id="VEL08865.1"/>
    </source>
</evidence>
<gene>
    <name evidence="1" type="ORF">PXEA_LOCUS2305</name>
</gene>
<accession>A0A448WD54</accession>